<proteinExistence type="predicted"/>
<name>A0AAE1IMS9_9HYPO</name>
<feature type="region of interest" description="Disordered" evidence="1">
    <location>
        <begin position="76"/>
        <end position="106"/>
    </location>
</feature>
<dbReference type="Proteomes" id="UP001273209">
    <property type="component" value="Unassembled WGS sequence"/>
</dbReference>
<dbReference type="GeneID" id="87919814"/>
<dbReference type="RefSeq" id="XP_062760404.1">
    <property type="nucleotide sequence ID" value="XM_062895543.1"/>
</dbReference>
<gene>
    <name evidence="2" type="ORF">Triagg1_54</name>
</gene>
<comment type="caution">
    <text evidence="2">The sequence shown here is derived from an EMBL/GenBank/DDBJ whole genome shotgun (WGS) entry which is preliminary data.</text>
</comment>
<reference evidence="2" key="1">
    <citation type="submission" date="2023-11" db="EMBL/GenBank/DDBJ databases">
        <title>The genome sequences of three competitors of mushroom-forming fungi.</title>
        <authorList>
            <person name="Beijen E."/>
            <person name="Ohm R.A."/>
        </authorList>
    </citation>
    <scope>NUCLEOTIDE SEQUENCE</scope>
    <source>
        <strain evidence="2">CBS 100526</strain>
    </source>
</reference>
<feature type="compositionally biased region" description="Low complexity" evidence="1">
    <location>
        <begin position="76"/>
        <end position="86"/>
    </location>
</feature>
<dbReference type="EMBL" id="JAWRVG010000001">
    <property type="protein sequence ID" value="KAK4085064.1"/>
    <property type="molecule type" value="Genomic_DNA"/>
</dbReference>
<evidence type="ECO:0000313" key="2">
    <source>
        <dbReference type="EMBL" id="KAK4085064.1"/>
    </source>
</evidence>
<keyword evidence="3" id="KW-1185">Reference proteome</keyword>
<evidence type="ECO:0000256" key="1">
    <source>
        <dbReference type="SAM" id="MobiDB-lite"/>
    </source>
</evidence>
<protein>
    <submittedName>
        <fullName evidence="2">Uncharacterized protein</fullName>
    </submittedName>
</protein>
<dbReference type="AlphaFoldDB" id="A0AAE1IMS9"/>
<sequence length="106" mass="11876">MGNVNVNANDMQARVVMQIQQQLNMSNPSSQMAAIRHLQQQQQQDMLAQQFQNMSATSDNRAPMDMQLSPAQLHQLRQLRQQDAAAESNPDVGSTETLLLASQQQQ</sequence>
<evidence type="ECO:0000313" key="3">
    <source>
        <dbReference type="Proteomes" id="UP001273209"/>
    </source>
</evidence>
<feature type="region of interest" description="Disordered" evidence="1">
    <location>
        <begin position="52"/>
        <end position="71"/>
    </location>
</feature>
<feature type="compositionally biased region" description="Polar residues" evidence="1">
    <location>
        <begin position="91"/>
        <end position="106"/>
    </location>
</feature>
<accession>A0AAE1IMS9</accession>
<organism evidence="2 3">
    <name type="scientific">Trichoderma aggressivum f. europaeum</name>
    <dbReference type="NCBI Taxonomy" id="173218"/>
    <lineage>
        <taxon>Eukaryota</taxon>
        <taxon>Fungi</taxon>
        <taxon>Dikarya</taxon>
        <taxon>Ascomycota</taxon>
        <taxon>Pezizomycotina</taxon>
        <taxon>Sordariomycetes</taxon>
        <taxon>Hypocreomycetidae</taxon>
        <taxon>Hypocreales</taxon>
        <taxon>Hypocreaceae</taxon>
        <taxon>Trichoderma</taxon>
    </lineage>
</organism>
<feature type="region of interest" description="Disordered" evidence="1">
    <location>
        <begin position="26"/>
        <end position="47"/>
    </location>
</feature>